<organism evidence="1 2">
    <name type="scientific">Toxocara canis</name>
    <name type="common">Canine roundworm</name>
    <dbReference type="NCBI Taxonomy" id="6265"/>
    <lineage>
        <taxon>Eukaryota</taxon>
        <taxon>Metazoa</taxon>
        <taxon>Ecdysozoa</taxon>
        <taxon>Nematoda</taxon>
        <taxon>Chromadorea</taxon>
        <taxon>Rhabditida</taxon>
        <taxon>Spirurina</taxon>
        <taxon>Ascaridomorpha</taxon>
        <taxon>Ascaridoidea</taxon>
        <taxon>Toxocaridae</taxon>
        <taxon>Toxocara</taxon>
    </lineage>
</organism>
<reference evidence="1 2" key="1">
    <citation type="submission" date="2014-11" db="EMBL/GenBank/DDBJ databases">
        <title>Genetic blueprint of the zoonotic pathogen Toxocara canis.</title>
        <authorList>
            <person name="Zhu X.-Q."/>
            <person name="Korhonen P.K."/>
            <person name="Cai H."/>
            <person name="Young N.D."/>
            <person name="Nejsum P."/>
            <person name="von Samson-Himmelstjerna G."/>
            <person name="Boag P.R."/>
            <person name="Tan P."/>
            <person name="Li Q."/>
            <person name="Min J."/>
            <person name="Yang Y."/>
            <person name="Wang X."/>
            <person name="Fang X."/>
            <person name="Hall R.S."/>
            <person name="Hofmann A."/>
            <person name="Sternberg P.W."/>
            <person name="Jex A.R."/>
            <person name="Gasser R.B."/>
        </authorList>
    </citation>
    <scope>NUCLEOTIDE SEQUENCE [LARGE SCALE GENOMIC DNA]</scope>
    <source>
        <strain evidence="1">PN_DK_2014</strain>
    </source>
</reference>
<sequence length="498" mass="56570">MERSWREGVIVGLMSKGFEKYPTYRIWLLYEAEETMLECKTSRLKLGDWVAVPSSESGSYCTSFITIPQILPTEVTLDDIVWIKTTVVFDDPTKVERIEQDSFIVHARYFGRVAAFSSFSDAVAGVPYNGIRVQRIPEKFSHMGVSWFIPPQPLSHPSRMQFHQGAVFGAFDGVVVSRHANAAYFWTPLLGEGICLNGQDLDNGDWVKFHVPAWSLHKKFANPNIHFQVAKWEMTDPILESFKCRNSVQLQSTVKVGEIACHSNGMLFAEWVGPITDRQRVLRDAVIDAGPAHWNKTAVVLLERIKKSLEEPITSWNVKKAWLEFEKPKTSSALMSGTNKRSIFARRTEDCLDDDGFRNENRNEEQLVSAFNSMSANNPYRGWTDEERCCDDQFGGACASSQVDRTTRKAYDVVSHNTVDYERPEAKFSRNTVGDEWPDANGLASSAGLNRAYEEEEKLARAVDVMGMLFKNAEVRAAILRNCPADYARLCRYYRFTQ</sequence>
<proteinExistence type="predicted"/>
<dbReference type="Proteomes" id="UP000031036">
    <property type="component" value="Unassembled WGS sequence"/>
</dbReference>
<name>A0A0B2VEG9_TOXCA</name>
<dbReference type="AlphaFoldDB" id="A0A0B2VEG9"/>
<gene>
    <name evidence="1" type="ORF">Tcan_08701</name>
</gene>
<keyword evidence="2" id="KW-1185">Reference proteome</keyword>
<dbReference type="OrthoDB" id="5796350at2759"/>
<protein>
    <submittedName>
        <fullName evidence="1">Uncharacterized protein</fullName>
    </submittedName>
</protein>
<comment type="caution">
    <text evidence="1">The sequence shown here is derived from an EMBL/GenBank/DDBJ whole genome shotgun (WGS) entry which is preliminary data.</text>
</comment>
<evidence type="ECO:0000313" key="1">
    <source>
        <dbReference type="EMBL" id="KHN79948.1"/>
    </source>
</evidence>
<accession>A0A0B2VEG9</accession>
<dbReference type="EMBL" id="JPKZ01001803">
    <property type="protein sequence ID" value="KHN79948.1"/>
    <property type="molecule type" value="Genomic_DNA"/>
</dbReference>
<evidence type="ECO:0000313" key="2">
    <source>
        <dbReference type="Proteomes" id="UP000031036"/>
    </source>
</evidence>